<sequence length="63" mass="6929">MRKLKDHSFAAKVNIAGKETTIHHTVTNIFQGDAAQKQALQSQNLALESLLKQATQLVKASQK</sequence>
<dbReference type="EMBL" id="ASWJ01000009">
    <property type="protein sequence ID" value="EOW80369.1"/>
    <property type="molecule type" value="Genomic_DNA"/>
</dbReference>
<dbReference type="RefSeq" id="WP_016183594.1">
    <property type="nucleotide sequence ID" value="NZ_JXKI01000011.1"/>
</dbReference>
<protein>
    <submittedName>
        <fullName evidence="1">Uncharacterized protein</fullName>
    </submittedName>
</protein>
<proteinExistence type="predicted"/>
<dbReference type="STRING" id="1121865.OMW_01455"/>
<name>S1NHX7_9ENTE</name>
<evidence type="ECO:0000313" key="2">
    <source>
        <dbReference type="Proteomes" id="UP000014113"/>
    </source>
</evidence>
<dbReference type="AlphaFoldDB" id="S1NHX7"/>
<comment type="caution">
    <text evidence="1">The sequence shown here is derived from an EMBL/GenBank/DDBJ whole genome shotgun (WGS) entry which is preliminary data.</text>
</comment>
<keyword evidence="2" id="KW-1185">Reference proteome</keyword>
<organism evidence="1 2">
    <name type="scientific">Enterococcus columbae DSM 7374 = ATCC 51263</name>
    <dbReference type="NCBI Taxonomy" id="1121865"/>
    <lineage>
        <taxon>Bacteria</taxon>
        <taxon>Bacillati</taxon>
        <taxon>Bacillota</taxon>
        <taxon>Bacilli</taxon>
        <taxon>Lactobacillales</taxon>
        <taxon>Enterococcaceae</taxon>
        <taxon>Enterococcus</taxon>
    </lineage>
</organism>
<gene>
    <name evidence="1" type="ORF">I568_02069</name>
</gene>
<dbReference type="Proteomes" id="UP000014113">
    <property type="component" value="Unassembled WGS sequence"/>
</dbReference>
<dbReference type="PATRIC" id="fig|1121865.3.peg.1418"/>
<accession>S1NHX7</accession>
<evidence type="ECO:0000313" key="1">
    <source>
        <dbReference type="EMBL" id="EOW80369.1"/>
    </source>
</evidence>
<reference evidence="1 2" key="1">
    <citation type="submission" date="2013-03" db="EMBL/GenBank/DDBJ databases">
        <title>The Genome Sequence of Enterococcus columbae ATCC_51263 (PacBio/Illumina hybrid assembly).</title>
        <authorList>
            <consortium name="The Broad Institute Genomics Platform"/>
            <consortium name="The Broad Institute Genome Sequencing Center for Infectious Disease"/>
            <person name="Earl A."/>
            <person name="Russ C."/>
            <person name="Gilmore M."/>
            <person name="Surin D."/>
            <person name="Walker B."/>
            <person name="Young S."/>
            <person name="Zeng Q."/>
            <person name="Gargeya S."/>
            <person name="Fitzgerald M."/>
            <person name="Haas B."/>
            <person name="Abouelleil A."/>
            <person name="Allen A.W."/>
            <person name="Alvarado L."/>
            <person name="Arachchi H.M."/>
            <person name="Berlin A.M."/>
            <person name="Chapman S.B."/>
            <person name="Gainer-Dewar J."/>
            <person name="Goldberg J."/>
            <person name="Griggs A."/>
            <person name="Gujja S."/>
            <person name="Hansen M."/>
            <person name="Howarth C."/>
            <person name="Imamovic A."/>
            <person name="Ireland A."/>
            <person name="Larimer J."/>
            <person name="McCowan C."/>
            <person name="Murphy C."/>
            <person name="Pearson M."/>
            <person name="Poon T.W."/>
            <person name="Priest M."/>
            <person name="Roberts A."/>
            <person name="Saif S."/>
            <person name="Shea T."/>
            <person name="Sisk P."/>
            <person name="Sykes S."/>
            <person name="Wortman J."/>
            <person name="Nusbaum C."/>
            <person name="Birren B."/>
        </authorList>
    </citation>
    <scope>NUCLEOTIDE SEQUENCE [LARGE SCALE GENOMIC DNA]</scope>
    <source>
        <strain evidence="1 2">ATCC 51263</strain>
    </source>
</reference>